<evidence type="ECO:0000256" key="1">
    <source>
        <dbReference type="SAM" id="MobiDB-lite"/>
    </source>
</evidence>
<dbReference type="Proteomes" id="UP000290289">
    <property type="component" value="Chromosome 10"/>
</dbReference>
<protein>
    <submittedName>
        <fullName evidence="2">Uncharacterized protein</fullName>
    </submittedName>
</protein>
<accession>A0A498J290</accession>
<evidence type="ECO:0000313" key="2">
    <source>
        <dbReference type="EMBL" id="RXH88102.1"/>
    </source>
</evidence>
<gene>
    <name evidence="2" type="ORF">DVH24_042173</name>
</gene>
<feature type="compositionally biased region" description="Acidic residues" evidence="1">
    <location>
        <begin position="9"/>
        <end position="18"/>
    </location>
</feature>
<evidence type="ECO:0000313" key="3">
    <source>
        <dbReference type="Proteomes" id="UP000290289"/>
    </source>
</evidence>
<sequence length="166" mass="19031">MRVRGIGDGDAEGDDKDENEQLRGSKWRPRSRWGCKRFSYAFQELVGTVDLESPVDVCDKELALAGERIAHKHAEVQNFNDDDVVIYTPKGDHIGMKRKVRYIKVAANTRAPKGAKTKTTLENMTFGDTHFWKWLVDKEGWLSTNTYCQYDHTVKITQRATKGRKP</sequence>
<dbReference type="AlphaFoldDB" id="A0A498J290"/>
<proteinExistence type="predicted"/>
<organism evidence="2 3">
    <name type="scientific">Malus domestica</name>
    <name type="common">Apple</name>
    <name type="synonym">Pyrus malus</name>
    <dbReference type="NCBI Taxonomy" id="3750"/>
    <lineage>
        <taxon>Eukaryota</taxon>
        <taxon>Viridiplantae</taxon>
        <taxon>Streptophyta</taxon>
        <taxon>Embryophyta</taxon>
        <taxon>Tracheophyta</taxon>
        <taxon>Spermatophyta</taxon>
        <taxon>Magnoliopsida</taxon>
        <taxon>eudicotyledons</taxon>
        <taxon>Gunneridae</taxon>
        <taxon>Pentapetalae</taxon>
        <taxon>rosids</taxon>
        <taxon>fabids</taxon>
        <taxon>Rosales</taxon>
        <taxon>Rosaceae</taxon>
        <taxon>Amygdaloideae</taxon>
        <taxon>Maleae</taxon>
        <taxon>Malus</taxon>
    </lineage>
</organism>
<feature type="region of interest" description="Disordered" evidence="1">
    <location>
        <begin position="1"/>
        <end position="26"/>
    </location>
</feature>
<name>A0A498J290_MALDO</name>
<reference evidence="2 3" key="1">
    <citation type="submission" date="2018-10" db="EMBL/GenBank/DDBJ databases">
        <title>A high-quality apple genome assembly.</title>
        <authorList>
            <person name="Hu J."/>
        </authorList>
    </citation>
    <scope>NUCLEOTIDE SEQUENCE [LARGE SCALE GENOMIC DNA]</scope>
    <source>
        <strain evidence="3">cv. HFTH1</strain>
        <tissue evidence="2">Young leaf</tissue>
    </source>
</reference>
<dbReference type="EMBL" id="RDQH01000336">
    <property type="protein sequence ID" value="RXH88102.1"/>
    <property type="molecule type" value="Genomic_DNA"/>
</dbReference>
<comment type="caution">
    <text evidence="2">The sequence shown here is derived from an EMBL/GenBank/DDBJ whole genome shotgun (WGS) entry which is preliminary data.</text>
</comment>
<keyword evidence="3" id="KW-1185">Reference proteome</keyword>